<keyword evidence="2" id="KW-0614">Plasmid</keyword>
<dbReference type="AlphaFoldDB" id="A0A8T7M4R5"/>
<evidence type="ECO:0000313" key="3">
    <source>
        <dbReference type="Proteomes" id="UP000521676"/>
    </source>
</evidence>
<dbReference type="InterPro" id="IPR027417">
    <property type="entry name" value="P-loop_NTPase"/>
</dbReference>
<sequence length="1164" mass="130615">MDEQPKTHFLVGLEEDHRLIQNLFRIPDRYLRSIHIERDFHDVELLEQYILTPSMERSLIRITEGLRPNSGRRAWRITGDYGSGKSSFALLLAHVLYNPEKPAVTPARLAIENANSKLLNLKLIPVIVTGAREGLVSAIARGILWSLDCLLSQNDIRDLLKERAKRLQNSGDNQELLELIRDLANIPGYSGVLLVLDEMGKLLEYAALYPDREDVYLLQRLAEMAARSGNHPVVLVGLLHQGFHAYAERLPSAVRHEWEKVAGRFDEIVFDQPLTHTVTLVSSALNVITEQLPQEIIHNAETIIKSTLSTGWYSTAGNTLSELNLLKLYPLHPTVIPVLINFFSRFGQHERSLFGFLLSTEPYGLQAFAERPIKAGGYYRLSNFYDYIRANFGHRLDGASFRSQWLRIVDILDSADINDEVALAILKTVAVLNLIDSEQYLATDVALLSATVDNDPTYKVETAIAKLKDRGLLFKRGTAGGYRLWSTTSINLETRFEDAKRALGPIEQVAIHLPNYLDVPVPTLLARRHYIKTGTMRYFEVRYTDFTSLSKDAIRPTAADGLVVVALCDTPSEQIKAREFAQGSEAASRPEILIAVPFPLIGLRNEVQDVRCWEWVKSNAPELTDDIYASAEVSREIAATRRTLRNRLTALISFGHADTGMEIEWWRKGQPLSIEQGHGILLTLSAVCDELYNDAPYIKNELLNRSILSSAAANARMRLIERMLEAPNKPFLGINQDKAPPEKSMYLSVLKAGVIHRELDGQYIIEEPEEENDTLQLRPALLKILNILEEAQEQRVSVPTIITALTSRPFGIRMGVIPLLLAIVVAGHSHELAVYENGTFITGLNPSNFLRLIKAPATFEFQMVRVAGVRVRLFNRLARIFVDSPDKDLELLDVVRSFINFAAELPEYTRRTVNLPTIASRVREVLFKAREPRPLLFKELPEACGVESFSAEETPDTERIEKFVTLLQQALNDLRNTYPLLLERIRSKVANALGEGEGAIDRERIASRATNVAVAASESRLRTFALRLGDTRLNSDSWAEALGSFVIAKPTRNWLPGDEKKAGEEIEILCNTFQRLEAITFSQHNYTTSGPAVRVGLTHSNGMEAMQVVQVRPEIELEVKNKVSELQGLLPESEELRLAILVQLLEQSLNKKDKSDVVPQGGGA</sequence>
<dbReference type="EMBL" id="CP128402">
    <property type="protein sequence ID" value="WJW70257.1"/>
    <property type="molecule type" value="Genomic_DNA"/>
</dbReference>
<dbReference type="SUPFAM" id="SSF52540">
    <property type="entry name" value="P-loop containing nucleoside triphosphate hydrolases"/>
    <property type="match status" value="1"/>
</dbReference>
<evidence type="ECO:0000313" key="2">
    <source>
        <dbReference type="EMBL" id="WJW70257.1"/>
    </source>
</evidence>
<reference evidence="2" key="2">
    <citation type="journal article" date="2024" name="Nature">
        <title>Anoxygenic phototroph of the Chloroflexota uses a type I reaction centre.</title>
        <authorList>
            <person name="Tsuji J.M."/>
            <person name="Shaw N.A."/>
            <person name="Nagashima S."/>
            <person name="Venkiteswaran J.J."/>
            <person name="Schiff S.L."/>
            <person name="Watanabe T."/>
            <person name="Fukui M."/>
            <person name="Hanada S."/>
            <person name="Tank M."/>
            <person name="Neufeld J.D."/>
        </authorList>
    </citation>
    <scope>NUCLEOTIDE SEQUENCE</scope>
    <source>
        <strain evidence="2">L227-S17</strain>
        <plasmid evidence="2 4">unnamed2</plasmid>
    </source>
</reference>
<reference evidence="1 3" key="1">
    <citation type="submission" date="2020-06" db="EMBL/GenBank/DDBJ databases">
        <title>Anoxygenic phototrophic Chloroflexota member uses a Type I reaction center.</title>
        <authorList>
            <person name="Tsuji J.M."/>
            <person name="Shaw N.A."/>
            <person name="Nagashima S."/>
            <person name="Venkiteswaran J."/>
            <person name="Schiff S.L."/>
            <person name="Hanada S."/>
            <person name="Tank M."/>
            <person name="Neufeld J.D."/>
        </authorList>
    </citation>
    <scope>NUCLEOTIDE SEQUENCE [LARGE SCALE GENOMIC DNA]</scope>
    <source>
        <strain evidence="1">L227-S17</strain>
    </source>
</reference>
<organism evidence="1 3">
    <name type="scientific">Candidatus Chlorohelix allophototropha</name>
    <dbReference type="NCBI Taxonomy" id="3003348"/>
    <lineage>
        <taxon>Bacteria</taxon>
        <taxon>Bacillati</taxon>
        <taxon>Chloroflexota</taxon>
        <taxon>Chloroflexia</taxon>
        <taxon>Candidatus Chloroheliales</taxon>
        <taxon>Candidatus Chloroheliaceae</taxon>
        <taxon>Candidatus Chlorohelix</taxon>
    </lineage>
</organism>
<proteinExistence type="predicted"/>
<dbReference type="EMBL" id="JACATZ010000002">
    <property type="protein sequence ID" value="NWJ47095.1"/>
    <property type="molecule type" value="Genomic_DNA"/>
</dbReference>
<evidence type="ECO:0008006" key="5">
    <source>
        <dbReference type="Google" id="ProtNLM"/>
    </source>
</evidence>
<dbReference type="RefSeq" id="WP_341472131.1">
    <property type="nucleotide sequence ID" value="NZ_CP128402.1"/>
</dbReference>
<accession>A0A8T7M4R5</accession>
<geneLocation type="plasmid" evidence="2 4">
    <name>unnamed2</name>
</geneLocation>
<keyword evidence="4" id="KW-1185">Reference proteome</keyword>
<name>A0A8T7M4R5_9CHLR</name>
<gene>
    <name evidence="1" type="ORF">HXX08_14640</name>
    <name evidence="2" type="ORF">OZ401_004986</name>
</gene>
<evidence type="ECO:0000313" key="4">
    <source>
        <dbReference type="Proteomes" id="UP001431572"/>
    </source>
</evidence>
<evidence type="ECO:0000313" key="1">
    <source>
        <dbReference type="EMBL" id="NWJ47095.1"/>
    </source>
</evidence>
<dbReference type="Proteomes" id="UP001431572">
    <property type="component" value="Plasmid unnamed2"/>
</dbReference>
<dbReference type="Proteomes" id="UP000521676">
    <property type="component" value="Unassembled WGS sequence"/>
</dbReference>
<protein>
    <recommendedName>
        <fullName evidence="5">ATP-binding protein</fullName>
    </recommendedName>
</protein>